<dbReference type="CDD" id="cd17535">
    <property type="entry name" value="REC_NarL-like"/>
    <property type="match status" value="1"/>
</dbReference>
<dbReference type="SUPFAM" id="SSF52172">
    <property type="entry name" value="CheY-like"/>
    <property type="match status" value="1"/>
</dbReference>
<comment type="caution">
    <text evidence="8">The sequence shown here is derived from an EMBL/GenBank/DDBJ whole genome shotgun (WGS) entry which is preliminary data.</text>
</comment>
<protein>
    <submittedName>
        <fullName evidence="8">LuxR family transcriptional regulator</fullName>
    </submittedName>
</protein>
<name>A0A095Z8V2_9CORY</name>
<feature type="domain" description="Response regulatory" evidence="7">
    <location>
        <begin position="3"/>
        <end position="131"/>
    </location>
</feature>
<dbReference type="InterPro" id="IPR001789">
    <property type="entry name" value="Sig_transdc_resp-reg_receiver"/>
</dbReference>
<gene>
    <name evidence="8" type="ORF">HMPREF1650_11995</name>
</gene>
<dbReference type="InterPro" id="IPR011006">
    <property type="entry name" value="CheY-like_superfamily"/>
</dbReference>
<accession>A0A095Z8V2</accession>
<dbReference type="AlphaFoldDB" id="A0A095Z8V2"/>
<dbReference type="Proteomes" id="UP000029548">
    <property type="component" value="Unassembled WGS sequence"/>
</dbReference>
<dbReference type="EMBL" id="JRNE01000081">
    <property type="protein sequence ID" value="KGF15182.1"/>
    <property type="molecule type" value="Genomic_DNA"/>
</dbReference>
<evidence type="ECO:0000256" key="1">
    <source>
        <dbReference type="ARBA" id="ARBA00022553"/>
    </source>
</evidence>
<proteinExistence type="predicted"/>
<dbReference type="eggNOG" id="COG2197">
    <property type="taxonomic scope" value="Bacteria"/>
</dbReference>
<dbReference type="PRINTS" id="PR00038">
    <property type="entry name" value="HTHLUXR"/>
</dbReference>
<evidence type="ECO:0000259" key="6">
    <source>
        <dbReference type="PROSITE" id="PS50043"/>
    </source>
</evidence>
<keyword evidence="2" id="KW-0805">Transcription regulation</keyword>
<dbReference type="Gene3D" id="3.40.50.2300">
    <property type="match status" value="1"/>
</dbReference>
<dbReference type="InterPro" id="IPR039420">
    <property type="entry name" value="WalR-like"/>
</dbReference>
<dbReference type="PANTHER" id="PTHR43214:SF24">
    <property type="entry name" value="TRANSCRIPTIONAL REGULATORY PROTEIN NARL-RELATED"/>
    <property type="match status" value="1"/>
</dbReference>
<dbReference type="PROSITE" id="PS50043">
    <property type="entry name" value="HTH_LUXR_2"/>
    <property type="match status" value="1"/>
</dbReference>
<dbReference type="RefSeq" id="WP_035123611.1">
    <property type="nucleotide sequence ID" value="NZ_JRNE01000081.1"/>
</dbReference>
<evidence type="ECO:0000256" key="3">
    <source>
        <dbReference type="ARBA" id="ARBA00023125"/>
    </source>
</evidence>
<evidence type="ECO:0000259" key="7">
    <source>
        <dbReference type="PROSITE" id="PS50110"/>
    </source>
</evidence>
<dbReference type="GO" id="GO:0003677">
    <property type="term" value="F:DNA binding"/>
    <property type="evidence" value="ECO:0007669"/>
    <property type="project" value="UniProtKB-KW"/>
</dbReference>
<dbReference type="CDD" id="cd06170">
    <property type="entry name" value="LuxR_C_like"/>
    <property type="match status" value="1"/>
</dbReference>
<dbReference type="SUPFAM" id="SSF46894">
    <property type="entry name" value="C-terminal effector domain of the bipartite response regulators"/>
    <property type="match status" value="1"/>
</dbReference>
<feature type="modified residue" description="4-aspartylphosphate" evidence="5">
    <location>
        <position position="59"/>
    </location>
</feature>
<feature type="domain" description="HTH luxR-type" evidence="6">
    <location>
        <begin position="149"/>
        <end position="214"/>
    </location>
</feature>
<dbReference type="InterPro" id="IPR000792">
    <property type="entry name" value="Tscrpt_reg_LuxR_C"/>
</dbReference>
<evidence type="ECO:0000256" key="2">
    <source>
        <dbReference type="ARBA" id="ARBA00023015"/>
    </source>
</evidence>
<dbReference type="InterPro" id="IPR058245">
    <property type="entry name" value="NreC/VraR/RcsB-like_REC"/>
</dbReference>
<dbReference type="PROSITE" id="PS00622">
    <property type="entry name" value="HTH_LUXR_1"/>
    <property type="match status" value="1"/>
</dbReference>
<evidence type="ECO:0000313" key="9">
    <source>
        <dbReference type="Proteomes" id="UP000029548"/>
    </source>
</evidence>
<keyword evidence="1 5" id="KW-0597">Phosphoprotein</keyword>
<evidence type="ECO:0000256" key="5">
    <source>
        <dbReference type="PROSITE-ProRule" id="PRU00169"/>
    </source>
</evidence>
<organism evidence="8 9">
    <name type="scientific">Corynebacterium freneyi DNF00450</name>
    <dbReference type="NCBI Taxonomy" id="1287475"/>
    <lineage>
        <taxon>Bacteria</taxon>
        <taxon>Bacillati</taxon>
        <taxon>Actinomycetota</taxon>
        <taxon>Actinomycetes</taxon>
        <taxon>Mycobacteriales</taxon>
        <taxon>Corynebacteriaceae</taxon>
        <taxon>Corynebacterium</taxon>
    </lineage>
</organism>
<dbReference type="Pfam" id="PF00072">
    <property type="entry name" value="Response_reg"/>
    <property type="match status" value="1"/>
</dbReference>
<keyword evidence="4" id="KW-0804">Transcription</keyword>
<sequence>MITVLLADDHPVVRAGLRAVLETDGGITVAAEAATPDEAVQAVADAHDAGRPFDLVLMDLRFGEGPGAHGQAGGVDATARIRSLPDPPQVLVVTNYSSDADILGAVSAGAVGYLLKDSDPAQLVDGVRSAARGETVLSGDVATRLMGRLRDPGRSLTARETEVLRLVADGLSNKDIAGKLVLTEATVKSHLVHVFTKLDVGSRTAAVAKATELGML</sequence>
<dbReference type="PANTHER" id="PTHR43214">
    <property type="entry name" value="TWO-COMPONENT RESPONSE REGULATOR"/>
    <property type="match status" value="1"/>
</dbReference>
<evidence type="ECO:0000256" key="4">
    <source>
        <dbReference type="ARBA" id="ARBA00023163"/>
    </source>
</evidence>
<dbReference type="PROSITE" id="PS50110">
    <property type="entry name" value="RESPONSE_REGULATORY"/>
    <property type="match status" value="1"/>
</dbReference>
<dbReference type="InterPro" id="IPR016032">
    <property type="entry name" value="Sig_transdc_resp-reg_C-effctor"/>
</dbReference>
<reference evidence="8 9" key="1">
    <citation type="submission" date="2014-07" db="EMBL/GenBank/DDBJ databases">
        <authorList>
            <person name="McCorrison J."/>
            <person name="Sanka R."/>
            <person name="Torralba M."/>
            <person name="Gillis M."/>
            <person name="Haft D.H."/>
            <person name="Methe B."/>
            <person name="Sutton G."/>
            <person name="Nelson K.E."/>
        </authorList>
    </citation>
    <scope>NUCLEOTIDE SEQUENCE [LARGE SCALE GENOMIC DNA]</scope>
    <source>
        <strain evidence="8 9">DNF00450</strain>
    </source>
</reference>
<dbReference type="SMART" id="SM00421">
    <property type="entry name" value="HTH_LUXR"/>
    <property type="match status" value="1"/>
</dbReference>
<dbReference type="GO" id="GO:0000160">
    <property type="term" value="P:phosphorelay signal transduction system"/>
    <property type="evidence" value="ECO:0007669"/>
    <property type="project" value="InterPro"/>
</dbReference>
<keyword evidence="3" id="KW-0238">DNA-binding</keyword>
<evidence type="ECO:0000313" key="8">
    <source>
        <dbReference type="EMBL" id="KGF15182.1"/>
    </source>
</evidence>
<dbReference type="GO" id="GO:0006355">
    <property type="term" value="P:regulation of DNA-templated transcription"/>
    <property type="evidence" value="ECO:0007669"/>
    <property type="project" value="InterPro"/>
</dbReference>
<dbReference type="Pfam" id="PF00196">
    <property type="entry name" value="GerE"/>
    <property type="match status" value="1"/>
</dbReference>
<dbReference type="SMART" id="SM00448">
    <property type="entry name" value="REC"/>
    <property type="match status" value="1"/>
</dbReference>